<dbReference type="RefSeq" id="WP_276762813.1">
    <property type="nucleotide sequence ID" value="NZ_SSGD01000137.1"/>
</dbReference>
<organism evidence="1 2">
    <name type="scientific">Mycolicibacter arupensis</name>
    <dbReference type="NCBI Taxonomy" id="342002"/>
    <lineage>
        <taxon>Bacteria</taxon>
        <taxon>Bacillati</taxon>
        <taxon>Actinomycetota</taxon>
        <taxon>Actinomycetes</taxon>
        <taxon>Mycobacteriales</taxon>
        <taxon>Mycobacteriaceae</taxon>
        <taxon>Mycolicibacter</taxon>
    </lineage>
</organism>
<dbReference type="Proteomes" id="UP000321797">
    <property type="component" value="Unassembled WGS sequence"/>
</dbReference>
<evidence type="ECO:0000313" key="2">
    <source>
        <dbReference type="Proteomes" id="UP000321797"/>
    </source>
</evidence>
<name>A0A5C7XQS4_9MYCO</name>
<dbReference type="EMBL" id="SSGD01000137">
    <property type="protein sequence ID" value="TXI51859.1"/>
    <property type="molecule type" value="Genomic_DNA"/>
</dbReference>
<protein>
    <recommendedName>
        <fullName evidence="3">DUF3800 domain-containing protein</fullName>
    </recommendedName>
</protein>
<accession>A0A5C7XQS4</accession>
<evidence type="ECO:0000313" key="1">
    <source>
        <dbReference type="EMBL" id="TXI51859.1"/>
    </source>
</evidence>
<sequence length="125" mass="14289">MTTRHIYVDETKERGYIMAASFHTSAQAHSMRRELRTKYVLPGQTRIHMAKEGDSRRRQIADAICRSGATAAVYDAGRRYADPLEARERCLKNMIANLPAQQTALCFEQDDSILRWDKSGVSWLV</sequence>
<reference evidence="1 2" key="1">
    <citation type="submission" date="2018-09" db="EMBL/GenBank/DDBJ databases">
        <title>Metagenome Assembled Genomes from an Advanced Water Purification Facility.</title>
        <authorList>
            <person name="Stamps B.W."/>
            <person name="Spear J.R."/>
        </authorList>
    </citation>
    <scope>NUCLEOTIDE SEQUENCE [LARGE SCALE GENOMIC DNA]</scope>
    <source>
        <strain evidence="1">Bin_29_2</strain>
    </source>
</reference>
<proteinExistence type="predicted"/>
<comment type="caution">
    <text evidence="1">The sequence shown here is derived from an EMBL/GenBank/DDBJ whole genome shotgun (WGS) entry which is preliminary data.</text>
</comment>
<gene>
    <name evidence="1" type="ORF">E6Q54_19595</name>
</gene>
<evidence type="ECO:0008006" key="3">
    <source>
        <dbReference type="Google" id="ProtNLM"/>
    </source>
</evidence>
<dbReference type="AlphaFoldDB" id="A0A5C7XQS4"/>